<accession>A0A3L6F916</accession>
<organism evidence="1 2">
    <name type="scientific">Zea mays</name>
    <name type="common">Maize</name>
    <dbReference type="NCBI Taxonomy" id="4577"/>
    <lineage>
        <taxon>Eukaryota</taxon>
        <taxon>Viridiplantae</taxon>
        <taxon>Streptophyta</taxon>
        <taxon>Embryophyta</taxon>
        <taxon>Tracheophyta</taxon>
        <taxon>Spermatophyta</taxon>
        <taxon>Magnoliopsida</taxon>
        <taxon>Liliopsida</taxon>
        <taxon>Poales</taxon>
        <taxon>Poaceae</taxon>
        <taxon>PACMAD clade</taxon>
        <taxon>Panicoideae</taxon>
        <taxon>Andropogonodae</taxon>
        <taxon>Andropogoneae</taxon>
        <taxon>Tripsacinae</taxon>
        <taxon>Zea</taxon>
    </lineage>
</organism>
<proteinExistence type="predicted"/>
<protein>
    <submittedName>
        <fullName evidence="1">Uncharacterized protein</fullName>
    </submittedName>
</protein>
<sequence>MAPSSVVECGVQNNPGVAGVGDDHEVPLLDDGQRGAAALDRVQAAATPKLVVYSGACGHVELFPEVELTVAKLLLVVNERRQRECRMLVVFVQGF</sequence>
<dbReference type="Proteomes" id="UP000251960">
    <property type="component" value="Chromosome 4"/>
</dbReference>
<dbReference type="AlphaFoldDB" id="A0A3L6F916"/>
<reference evidence="1 2" key="1">
    <citation type="journal article" date="2018" name="Nat. Genet.">
        <title>Extensive intraspecific gene order and gene structural variations between Mo17 and other maize genomes.</title>
        <authorList>
            <person name="Sun S."/>
            <person name="Zhou Y."/>
            <person name="Chen J."/>
            <person name="Shi J."/>
            <person name="Zhao H."/>
            <person name="Zhao H."/>
            <person name="Song W."/>
            <person name="Zhang M."/>
            <person name="Cui Y."/>
            <person name="Dong X."/>
            <person name="Liu H."/>
            <person name="Ma X."/>
            <person name="Jiao Y."/>
            <person name="Wang B."/>
            <person name="Wei X."/>
            <person name="Stein J.C."/>
            <person name="Glaubitz J.C."/>
            <person name="Lu F."/>
            <person name="Yu G."/>
            <person name="Liang C."/>
            <person name="Fengler K."/>
            <person name="Li B."/>
            <person name="Rafalski A."/>
            <person name="Schnable P.S."/>
            <person name="Ware D.H."/>
            <person name="Buckler E.S."/>
            <person name="Lai J."/>
        </authorList>
    </citation>
    <scope>NUCLEOTIDE SEQUENCE [LARGE SCALE GENOMIC DNA]</scope>
    <source>
        <strain evidence="2">cv. Missouri 17</strain>
        <tissue evidence="1">Seedling</tissue>
    </source>
</reference>
<name>A0A3L6F916_MAIZE</name>
<comment type="caution">
    <text evidence="1">The sequence shown here is derived from an EMBL/GenBank/DDBJ whole genome shotgun (WGS) entry which is preliminary data.</text>
</comment>
<evidence type="ECO:0000313" key="1">
    <source>
        <dbReference type="EMBL" id="PWZ29490.1"/>
    </source>
</evidence>
<evidence type="ECO:0000313" key="2">
    <source>
        <dbReference type="Proteomes" id="UP000251960"/>
    </source>
</evidence>
<gene>
    <name evidence="1" type="ORF">Zm00014a_036721</name>
</gene>
<dbReference type="EMBL" id="NCVQ01000005">
    <property type="protein sequence ID" value="PWZ29490.1"/>
    <property type="molecule type" value="Genomic_DNA"/>
</dbReference>